<gene>
    <name evidence="1" type="ORF">LAUMK42_00129</name>
</gene>
<reference evidence="1 2" key="1">
    <citation type="submission" date="2018-09" db="EMBL/GenBank/DDBJ databases">
        <authorList>
            <person name="Tagini F."/>
        </authorList>
    </citation>
    <scope>NUCLEOTIDE SEQUENCE [LARGE SCALE GENOMIC DNA]</scope>
    <source>
        <strain evidence="1 2">MK42</strain>
    </source>
</reference>
<sequence length="167" mass="18192">MDSYFDAVANQGPVLPFHCGLLGDGISSQTNWLGELLVHGGDVARAVTAPWELPERDMLLVLRGLMQFGSGSAYLRAGLSPHTDICAAIDVPEARPYVIHVHAGTAEFRVRRPDDRPDAVLRAPASTLALLLYQRIGPLTAARKGLRTVGGRRPWRALKLQSCFEPI</sequence>
<evidence type="ECO:0000313" key="2">
    <source>
        <dbReference type="Proteomes" id="UP000279331"/>
    </source>
</evidence>
<dbReference type="RefSeq" id="WP_162877231.1">
    <property type="nucleotide sequence ID" value="NZ_MWKV01000001.1"/>
</dbReference>
<comment type="caution">
    <text evidence="1">The sequence shown here is derived from an EMBL/GenBank/DDBJ whole genome shotgun (WGS) entry which is preliminary data.</text>
</comment>
<name>A0AB38UL11_9MYCO</name>
<evidence type="ECO:0000313" key="1">
    <source>
        <dbReference type="EMBL" id="VAZ81328.1"/>
    </source>
</evidence>
<protein>
    <recommendedName>
        <fullName evidence="3">SCP2 domain-containing protein</fullName>
    </recommendedName>
</protein>
<dbReference type="EMBL" id="UPHL01000006">
    <property type="protein sequence ID" value="VAZ81328.1"/>
    <property type="molecule type" value="Genomic_DNA"/>
</dbReference>
<proteinExistence type="predicted"/>
<dbReference type="AlphaFoldDB" id="A0AB38UL11"/>
<evidence type="ECO:0008006" key="3">
    <source>
        <dbReference type="Google" id="ProtNLM"/>
    </source>
</evidence>
<organism evidence="1 2">
    <name type="scientific">Mycobacterium persicum</name>
    <dbReference type="NCBI Taxonomy" id="1487726"/>
    <lineage>
        <taxon>Bacteria</taxon>
        <taxon>Bacillati</taxon>
        <taxon>Actinomycetota</taxon>
        <taxon>Actinomycetes</taxon>
        <taxon>Mycobacteriales</taxon>
        <taxon>Mycobacteriaceae</taxon>
        <taxon>Mycobacterium</taxon>
    </lineage>
</organism>
<accession>A0AB38UL11</accession>
<dbReference type="Proteomes" id="UP000279331">
    <property type="component" value="Unassembled WGS sequence"/>
</dbReference>